<gene>
    <name evidence="2" type="ORF">SAMN04488552_0137</name>
</gene>
<protein>
    <recommendedName>
        <fullName evidence="4">Membrane domain of glycerophosphoryl diester phosphodiesterase</fullName>
    </recommendedName>
</protein>
<evidence type="ECO:0000313" key="3">
    <source>
        <dbReference type="Proteomes" id="UP000198858"/>
    </source>
</evidence>
<keyword evidence="1" id="KW-0472">Membrane</keyword>
<proteinExistence type="predicted"/>
<evidence type="ECO:0000256" key="1">
    <source>
        <dbReference type="SAM" id="Phobius"/>
    </source>
</evidence>
<accession>A0A1H1KT55</accession>
<dbReference type="RefSeq" id="WP_089660873.1">
    <property type="nucleotide sequence ID" value="NZ_LT629745.1"/>
</dbReference>
<dbReference type="Proteomes" id="UP000198858">
    <property type="component" value="Chromosome I"/>
</dbReference>
<keyword evidence="3" id="KW-1185">Reference proteome</keyword>
<name>A0A1H1KT55_9FLAO</name>
<keyword evidence="1" id="KW-0812">Transmembrane</keyword>
<feature type="transmembrane region" description="Helical" evidence="1">
    <location>
        <begin position="185"/>
        <end position="215"/>
    </location>
</feature>
<evidence type="ECO:0000313" key="2">
    <source>
        <dbReference type="EMBL" id="SDR65493.1"/>
    </source>
</evidence>
<dbReference type="STRING" id="1250231.SAMN04488552_0137"/>
<dbReference type="EMBL" id="LT629745">
    <property type="protein sequence ID" value="SDR65493.1"/>
    <property type="molecule type" value="Genomic_DNA"/>
</dbReference>
<organism evidence="2 3">
    <name type="scientific">Christiangramia echinicola</name>
    <dbReference type="NCBI Taxonomy" id="279359"/>
    <lineage>
        <taxon>Bacteria</taxon>
        <taxon>Pseudomonadati</taxon>
        <taxon>Bacteroidota</taxon>
        <taxon>Flavobacteriia</taxon>
        <taxon>Flavobacteriales</taxon>
        <taxon>Flavobacteriaceae</taxon>
        <taxon>Christiangramia</taxon>
    </lineage>
</organism>
<evidence type="ECO:0008006" key="4">
    <source>
        <dbReference type="Google" id="ProtNLM"/>
    </source>
</evidence>
<feature type="transmembrane region" description="Helical" evidence="1">
    <location>
        <begin position="35"/>
        <end position="56"/>
    </location>
</feature>
<dbReference type="AlphaFoldDB" id="A0A1H1KT55"/>
<feature type="transmembrane region" description="Helical" evidence="1">
    <location>
        <begin position="76"/>
        <end position="105"/>
    </location>
</feature>
<keyword evidence="1" id="KW-1133">Transmembrane helix</keyword>
<sequence>MSHELIQFKKQHELGEILSLTFKFLRQNYKAAGKIFIKIVGPAFLLLIAAATYYAWSSIGTSFFSTSGIEGSDFLISFGLMMLAYMLYVSTMTGTVYHIILSYIYHQGEIISSEVTAGMKADFGKLLLLTLISWLLIFAGMILFIIPGIYLFVPLSLTTAILVFRREGVMESISQAFRLIKENWWMTFATLLCIGIIVYLISLVFQLPFIIYIFFRAFTVASEGSAADPGEMLGTGYVILNIFTSTIQYLIYSITPIGVAFVYFNLNEKQNFTGTYESIQNLGNNN</sequence>
<reference evidence="2 3" key="1">
    <citation type="submission" date="2016-10" db="EMBL/GenBank/DDBJ databases">
        <authorList>
            <person name="Varghese N."/>
            <person name="Submissions S."/>
        </authorList>
    </citation>
    <scope>NUCLEOTIDE SEQUENCE [LARGE SCALE GENOMIC DNA]</scope>
    <source>
        <strain evidence="2 3">Mar_2010_102</strain>
    </source>
</reference>
<feature type="transmembrane region" description="Helical" evidence="1">
    <location>
        <begin position="149"/>
        <end position="164"/>
    </location>
</feature>
<feature type="transmembrane region" description="Helical" evidence="1">
    <location>
        <begin position="235"/>
        <end position="264"/>
    </location>
</feature>
<feature type="transmembrane region" description="Helical" evidence="1">
    <location>
        <begin position="126"/>
        <end position="143"/>
    </location>
</feature>